<dbReference type="Proteomes" id="UP000184304">
    <property type="component" value="Unassembled WGS sequence"/>
</dbReference>
<reference evidence="2" key="1">
    <citation type="journal article" date="2017" name="Genome Biol.">
        <title>Comparative genomics reveals high biological diversity and specific adaptations in the industrially and medically important fungal genus Aspergillus.</title>
        <authorList>
            <person name="de Vries R.P."/>
            <person name="Riley R."/>
            <person name="Wiebenga A."/>
            <person name="Aguilar-Osorio G."/>
            <person name="Amillis S."/>
            <person name="Uchima C.A."/>
            <person name="Anderluh G."/>
            <person name="Asadollahi M."/>
            <person name="Askin M."/>
            <person name="Barry K."/>
            <person name="Battaglia E."/>
            <person name="Bayram O."/>
            <person name="Benocci T."/>
            <person name="Braus-Stromeyer S.A."/>
            <person name="Caldana C."/>
            <person name="Canovas D."/>
            <person name="Cerqueira G.C."/>
            <person name="Chen F."/>
            <person name="Chen W."/>
            <person name="Choi C."/>
            <person name="Clum A."/>
            <person name="Dos Santos R.A."/>
            <person name="Damasio A.R."/>
            <person name="Diallinas G."/>
            <person name="Emri T."/>
            <person name="Fekete E."/>
            <person name="Flipphi M."/>
            <person name="Freyberg S."/>
            <person name="Gallo A."/>
            <person name="Gournas C."/>
            <person name="Habgood R."/>
            <person name="Hainaut M."/>
            <person name="Harispe M.L."/>
            <person name="Henrissat B."/>
            <person name="Hilden K.S."/>
            <person name="Hope R."/>
            <person name="Hossain A."/>
            <person name="Karabika E."/>
            <person name="Karaffa L."/>
            <person name="Karanyi Z."/>
            <person name="Krasevec N."/>
            <person name="Kuo A."/>
            <person name="Kusch H."/>
            <person name="LaButti K."/>
            <person name="Lagendijk E.L."/>
            <person name="Lapidus A."/>
            <person name="Levasseur A."/>
            <person name="Lindquist E."/>
            <person name="Lipzen A."/>
            <person name="Logrieco A.F."/>
            <person name="MacCabe A."/>
            <person name="Maekelae M.R."/>
            <person name="Malavazi I."/>
            <person name="Melin P."/>
            <person name="Meyer V."/>
            <person name="Mielnichuk N."/>
            <person name="Miskei M."/>
            <person name="Molnar A.P."/>
            <person name="Mule G."/>
            <person name="Ngan C.Y."/>
            <person name="Orejas M."/>
            <person name="Orosz E."/>
            <person name="Ouedraogo J.P."/>
            <person name="Overkamp K.M."/>
            <person name="Park H.-S."/>
            <person name="Perrone G."/>
            <person name="Piumi F."/>
            <person name="Punt P.J."/>
            <person name="Ram A.F."/>
            <person name="Ramon A."/>
            <person name="Rauscher S."/>
            <person name="Record E."/>
            <person name="Riano-Pachon D.M."/>
            <person name="Robert V."/>
            <person name="Roehrig J."/>
            <person name="Ruller R."/>
            <person name="Salamov A."/>
            <person name="Salih N.S."/>
            <person name="Samson R.A."/>
            <person name="Sandor E."/>
            <person name="Sanguinetti M."/>
            <person name="Schuetze T."/>
            <person name="Sepcic K."/>
            <person name="Shelest E."/>
            <person name="Sherlock G."/>
            <person name="Sophianopoulou V."/>
            <person name="Squina F.M."/>
            <person name="Sun H."/>
            <person name="Susca A."/>
            <person name="Todd R.B."/>
            <person name="Tsang A."/>
            <person name="Unkles S.E."/>
            <person name="van de Wiele N."/>
            <person name="van Rossen-Uffink D."/>
            <person name="Oliveira J.V."/>
            <person name="Vesth T.C."/>
            <person name="Visser J."/>
            <person name="Yu J.-H."/>
            <person name="Zhou M."/>
            <person name="Andersen M.R."/>
            <person name="Archer D.B."/>
            <person name="Baker S.E."/>
            <person name="Benoit I."/>
            <person name="Brakhage A.A."/>
            <person name="Braus G.H."/>
            <person name="Fischer R."/>
            <person name="Frisvad J.C."/>
            <person name="Goldman G.H."/>
            <person name="Houbraken J."/>
            <person name="Oakley B."/>
            <person name="Pocsi I."/>
            <person name="Scazzocchio C."/>
            <person name="Seiboth B."/>
            <person name="vanKuyk P.A."/>
            <person name="Wortman J."/>
            <person name="Dyer P.S."/>
            <person name="Grigoriev I.V."/>
        </authorList>
    </citation>
    <scope>NUCLEOTIDE SEQUENCE [LARGE SCALE GENOMIC DNA]</scope>
    <source>
        <strain evidence="2">CBS 134.48</strain>
    </source>
</reference>
<organism evidence="1 2">
    <name type="scientific">Aspergillus tubingensis (strain CBS 134.48)</name>
    <dbReference type="NCBI Taxonomy" id="767770"/>
    <lineage>
        <taxon>Eukaryota</taxon>
        <taxon>Fungi</taxon>
        <taxon>Dikarya</taxon>
        <taxon>Ascomycota</taxon>
        <taxon>Pezizomycotina</taxon>
        <taxon>Eurotiomycetes</taxon>
        <taxon>Eurotiomycetidae</taxon>
        <taxon>Eurotiales</taxon>
        <taxon>Aspergillaceae</taxon>
        <taxon>Aspergillus</taxon>
        <taxon>Aspergillus subgen. Circumdati</taxon>
    </lineage>
</organism>
<sequence length="87" mass="9793">MDGSIRFGARWNADGGGLLIGWWDCIAVGTVDSGFAVWDVLEYRATPVYRLLEGSCSKFSQYVVNATCQLLEYEINKSRIKCMKCMK</sequence>
<dbReference type="OrthoDB" id="10385722at2759"/>
<dbReference type="AlphaFoldDB" id="A0A1L9MY94"/>
<dbReference type="EMBL" id="KV878205">
    <property type="protein sequence ID" value="OJI82003.1"/>
    <property type="molecule type" value="Genomic_DNA"/>
</dbReference>
<proteinExistence type="predicted"/>
<evidence type="ECO:0000313" key="2">
    <source>
        <dbReference type="Proteomes" id="UP000184304"/>
    </source>
</evidence>
<accession>A0A1L9MY94</accession>
<protein>
    <submittedName>
        <fullName evidence="1">Uncharacterized protein</fullName>
    </submittedName>
</protein>
<keyword evidence="2" id="KW-1185">Reference proteome</keyword>
<dbReference type="VEuPathDB" id="FungiDB:ASPTUDRAFT_126799"/>
<gene>
    <name evidence="1" type="ORF">ASPTUDRAFT_126799</name>
</gene>
<name>A0A1L9MY94_ASPTC</name>
<evidence type="ECO:0000313" key="1">
    <source>
        <dbReference type="EMBL" id="OJI82003.1"/>
    </source>
</evidence>